<evidence type="ECO:0000259" key="12">
    <source>
        <dbReference type="Pfam" id="PF23246"/>
    </source>
</evidence>
<evidence type="ECO:0000313" key="13">
    <source>
        <dbReference type="EMBL" id="KAG8540366.1"/>
    </source>
</evidence>
<dbReference type="GO" id="GO:0005794">
    <property type="term" value="C:Golgi apparatus"/>
    <property type="evidence" value="ECO:0007669"/>
    <property type="project" value="UniProtKB-SubCell"/>
</dbReference>
<feature type="domain" description="Centrosomin N-terminal motif 1" evidence="11">
    <location>
        <begin position="183"/>
        <end position="256"/>
    </location>
</feature>
<dbReference type="GO" id="GO:0007099">
    <property type="term" value="P:centriole replication"/>
    <property type="evidence" value="ECO:0007669"/>
    <property type="project" value="TreeGrafter"/>
</dbReference>
<feature type="compositionally biased region" description="Gly residues" evidence="10">
    <location>
        <begin position="72"/>
        <end position="86"/>
    </location>
</feature>
<evidence type="ECO:0000259" key="11">
    <source>
        <dbReference type="Pfam" id="PF07989"/>
    </source>
</evidence>
<evidence type="ECO:0000256" key="2">
    <source>
        <dbReference type="ARBA" id="ARBA00004555"/>
    </source>
</evidence>
<feature type="coiled-coil region" evidence="9">
    <location>
        <begin position="405"/>
        <end position="488"/>
    </location>
</feature>
<evidence type="ECO:0000256" key="8">
    <source>
        <dbReference type="ARBA" id="ARBA00023212"/>
    </source>
</evidence>
<feature type="region of interest" description="Disordered" evidence="10">
    <location>
        <begin position="635"/>
        <end position="663"/>
    </location>
</feature>
<feature type="region of interest" description="Disordered" evidence="10">
    <location>
        <begin position="860"/>
        <end position="879"/>
    </location>
</feature>
<gene>
    <name evidence="13" type="ORF">GDO81_019438</name>
</gene>
<name>A0AAV6Z1Y0_ENGPU</name>
<dbReference type="GO" id="GO:0005516">
    <property type="term" value="F:calmodulin binding"/>
    <property type="evidence" value="ECO:0007669"/>
    <property type="project" value="UniProtKB-KW"/>
</dbReference>
<dbReference type="GO" id="GO:0000242">
    <property type="term" value="C:pericentriolar material"/>
    <property type="evidence" value="ECO:0007669"/>
    <property type="project" value="TreeGrafter"/>
</dbReference>
<evidence type="ECO:0000256" key="1">
    <source>
        <dbReference type="ARBA" id="ARBA00004245"/>
    </source>
</evidence>
<dbReference type="GO" id="GO:0008017">
    <property type="term" value="F:microtubule binding"/>
    <property type="evidence" value="ECO:0007669"/>
    <property type="project" value="TreeGrafter"/>
</dbReference>
<keyword evidence="5" id="KW-0597">Phosphoprotein</keyword>
<feature type="compositionally biased region" description="Basic and acidic residues" evidence="10">
    <location>
        <begin position="735"/>
        <end position="788"/>
    </location>
</feature>
<evidence type="ECO:0000313" key="14">
    <source>
        <dbReference type="Proteomes" id="UP000824782"/>
    </source>
</evidence>
<feature type="region of interest" description="Disordered" evidence="10">
    <location>
        <begin position="1"/>
        <end position="122"/>
    </location>
</feature>
<evidence type="ECO:0000256" key="5">
    <source>
        <dbReference type="ARBA" id="ARBA00022553"/>
    </source>
</evidence>
<keyword evidence="4" id="KW-0963">Cytoplasm</keyword>
<keyword evidence="9" id="KW-0175">Coiled coil</keyword>
<dbReference type="Pfam" id="PF07989">
    <property type="entry name" value="Cnn_1N"/>
    <property type="match status" value="1"/>
</dbReference>
<dbReference type="GO" id="GO:0001578">
    <property type="term" value="P:microtubule bundle formation"/>
    <property type="evidence" value="ECO:0007669"/>
    <property type="project" value="TreeGrafter"/>
</dbReference>
<evidence type="ECO:0000256" key="3">
    <source>
        <dbReference type="ARBA" id="ARBA00020479"/>
    </source>
</evidence>
<dbReference type="PANTHER" id="PTHR46930:SF1">
    <property type="entry name" value="CDK5 REGULATORY SUBUNIT-ASSOCIATED PROTEIN 2"/>
    <property type="match status" value="1"/>
</dbReference>
<reference evidence="13" key="1">
    <citation type="thesis" date="2020" institute="ProQuest LLC" country="789 East Eisenhower Parkway, Ann Arbor, MI, USA">
        <title>Comparative Genomics and Chromosome Evolution.</title>
        <authorList>
            <person name="Mudd A.B."/>
        </authorList>
    </citation>
    <scope>NUCLEOTIDE SEQUENCE</scope>
    <source>
        <strain evidence="13">237g6f4</strain>
        <tissue evidence="13">Blood</tissue>
    </source>
</reference>
<feature type="coiled-coil region" evidence="9">
    <location>
        <begin position="1033"/>
        <end position="1060"/>
    </location>
</feature>
<feature type="region of interest" description="Disordered" evidence="10">
    <location>
        <begin position="729"/>
        <end position="816"/>
    </location>
</feature>
<keyword evidence="8" id="KW-0206">Cytoskeleton</keyword>
<feature type="compositionally biased region" description="Polar residues" evidence="10">
    <location>
        <begin position="951"/>
        <end position="969"/>
    </location>
</feature>
<keyword evidence="14" id="KW-1185">Reference proteome</keyword>
<dbReference type="InterPro" id="IPR042791">
    <property type="entry name" value="CDK5RAP2"/>
</dbReference>
<organism evidence="13 14">
    <name type="scientific">Engystomops pustulosus</name>
    <name type="common">Tungara frog</name>
    <name type="synonym">Physalaemus pustulosus</name>
    <dbReference type="NCBI Taxonomy" id="76066"/>
    <lineage>
        <taxon>Eukaryota</taxon>
        <taxon>Metazoa</taxon>
        <taxon>Chordata</taxon>
        <taxon>Craniata</taxon>
        <taxon>Vertebrata</taxon>
        <taxon>Euteleostomi</taxon>
        <taxon>Amphibia</taxon>
        <taxon>Batrachia</taxon>
        <taxon>Anura</taxon>
        <taxon>Neobatrachia</taxon>
        <taxon>Hyloidea</taxon>
        <taxon>Leptodactylidae</taxon>
        <taxon>Leiuperinae</taxon>
        <taxon>Engystomops</taxon>
    </lineage>
</organism>
<feature type="compositionally biased region" description="Polar residues" evidence="10">
    <location>
        <begin position="643"/>
        <end position="657"/>
    </location>
</feature>
<dbReference type="GO" id="GO:0035371">
    <property type="term" value="C:microtubule plus-end"/>
    <property type="evidence" value="ECO:0007669"/>
    <property type="project" value="TreeGrafter"/>
</dbReference>
<dbReference type="GO" id="GO:0007059">
    <property type="term" value="P:chromosome segregation"/>
    <property type="evidence" value="ECO:0007669"/>
    <property type="project" value="TreeGrafter"/>
</dbReference>
<feature type="compositionally biased region" description="Basic and acidic residues" evidence="10">
    <location>
        <begin position="89"/>
        <end position="122"/>
    </location>
</feature>
<accession>A0AAV6Z1Y0</accession>
<dbReference type="Pfam" id="PF23246">
    <property type="entry name" value="CC_CDK5RAP2"/>
    <property type="match status" value="1"/>
</dbReference>
<dbReference type="GO" id="GO:0043015">
    <property type="term" value="F:gamma-tubulin binding"/>
    <property type="evidence" value="ECO:0007669"/>
    <property type="project" value="TreeGrafter"/>
</dbReference>
<evidence type="ECO:0000256" key="9">
    <source>
        <dbReference type="SAM" id="Coils"/>
    </source>
</evidence>
<feature type="domain" description="CDK5 regulatory subunit-associated protein 2/Myomegalin coiled coil" evidence="12">
    <location>
        <begin position="453"/>
        <end position="558"/>
    </location>
</feature>
<evidence type="ECO:0000256" key="4">
    <source>
        <dbReference type="ARBA" id="ARBA00022490"/>
    </source>
</evidence>
<comment type="caution">
    <text evidence="13">The sequence shown here is derived from an EMBL/GenBank/DDBJ whole genome shotgun (WGS) entry which is preliminary data.</text>
</comment>
<dbReference type="GO" id="GO:0046600">
    <property type="term" value="P:negative regulation of centriole replication"/>
    <property type="evidence" value="ECO:0007669"/>
    <property type="project" value="TreeGrafter"/>
</dbReference>
<feature type="region of interest" description="Disordered" evidence="10">
    <location>
        <begin position="951"/>
        <end position="970"/>
    </location>
</feature>
<feature type="compositionally biased region" description="Basic and acidic residues" evidence="10">
    <location>
        <begin position="18"/>
        <end position="71"/>
    </location>
</feature>
<proteinExistence type="predicted"/>
<evidence type="ECO:0000256" key="10">
    <source>
        <dbReference type="SAM" id="MobiDB-lite"/>
    </source>
</evidence>
<keyword evidence="6" id="KW-0112">Calmodulin-binding</keyword>
<dbReference type="InterPro" id="IPR056273">
    <property type="entry name" value="CDK5RAP2_MYOME_CC"/>
</dbReference>
<feature type="coiled-coil region" evidence="9">
    <location>
        <begin position="1137"/>
        <end position="1206"/>
    </location>
</feature>
<protein>
    <recommendedName>
        <fullName evidence="3">CDK5 regulatory subunit-associated protein 2</fullName>
    </recommendedName>
</protein>
<comment type="subcellular location">
    <subcellularLocation>
        <location evidence="1">Cytoplasm</location>
        <location evidence="1">Cytoskeleton</location>
    </subcellularLocation>
    <subcellularLocation>
        <location evidence="2">Golgi apparatus</location>
    </subcellularLocation>
</comment>
<sequence length="1691" mass="192725">METDSATEKAGNGGGSVTDRRDRPSAERDGYTAERDGYTAERDGYTAERDSPSAERDGHTAERGDGRDGERAGGTGDLAQAHGGGDIAMRGRKETTMDPQREDRAMTVRRETSKGPHRDDRAMRGRRETAMDSYRDHSSRNGYERAWHALSGYERSPSPTSMYDGAPHPSSGYERLSVERAHTMKDFEKQITELKKENFNLKLRIYFLEEQVQRRGDSSSDELHRMNIELKVEVESLKHDFQEKHNLLVRASKAMESLASQHDLTVQRLQDEHLKDLQDMADTHHHKVHLLETAIDHEKAELEKVCVLLDQERMQRFSAEERLIAVNEQYSKSMGVLEERDWIIQCLNETVHSKDALIAQLEKQIASMMPSEEDKMGKSDLYREGDGKDLSGLPHKDIVDGTEEVNEWQKKIREMDNVINELQQKLEANRAASAAEEKNSLKREKAIQGLTLALKKKTKENNKLFNEVENLNAALTKARENAQQAQTQSLKESSHPEYKKVIFTLQAEQDIYSRLLNYERESGNLHKELESTALLRKWLEENIRANQELRKIMEAQIMAKYRGDDSMSFLGDQTSYLSLDHLDHNDHFFARAPYENNVHISEAVMEDAATQTQDEDEANLKSHQEYRSGLLFNVKSPVKGDNSKNMQTSSATQTELETFSADVPRSPYKSEELAWTLQDEENIQSQRLPHKTNDIQGCKQEKVDRFIQNSKKSRLPVFLKSSLNTKIKTPLAPASDKEEDHECPQELQIDRQSREEVKSVEVEAKSFKENKDFVLEKGSPGREQKEPTQQEQGNHILSEGVDSARSESTTPKVSEELSVCQEEDFYNSRERESVEKAFRKLQEENYRLSEQLKQAQREIETRTAHEDPIKNKDGAPELPMKEHRETTDKNIQLCQQVKLTQTEIQTMNDNEGLITSTIESTDQTLLKELQFGNIHLSPQLKLAQTEIQTPKANEGITQEDTAADSSTSYKGLKESTDQTLLKELQAENIQLYEQLKRAQIEIQTLKGIIYKDAPGDSSSSDKVLIPSSDQTLLKEVKDENIQLSKQLKLAQTEIQTLKAKELHKEYSAAESLSSNKLLMESTGQTLLRGLQAKTEDLKPAQTEIQTLKAKGLIHEDSEPHSTISNKVLLKFTDETLQRELQAENHRLTEQLEQVQRENETLLRGTSGCNLCIHKDEPRKSVEQVLEKELEAENQRLYTQLKLTQMQIEIHENSAPGLSSSCKEEMEPAHRALQGQLLTETQHLSNQLRTTQKELEAAVIKLKVLEGSTEVQSAGQTLQEALQVENYRLTEQLKQAQTEIEKLQAEQRSTDSTDDSLKLHGSDADDDLSEQSFLDKTITNSVNVINTDATSDFGDEVCQPNVTSQNVVALRCHHDSHCTECANNREILTCSKRISTMHTSSKHAKMSRSGRSYEDSTSLSQYDLLVQSQARELSLQRQKIKESHNLSVVCSKNFYNVLKAFENLFPASALDSNITLGFREQINQTVEWLKELEYKLSDALYGEEDAYSDHSADSLLYTPSRLVPGHRMWADKRGCHVLGLVEDYNALRKQILEARNVLQEMEAFIDHGVQTAVLNMTEHFGSIFFEKLSRTKQSLEEAGCLLKLLWRVSLPLQIHSPYSINQEEEATLEITRLRKRVLEQEKLLSGMVKRVYSENQMKEDIEKLILDQLAMTHDILKRAKGNLEVQVVDKLL</sequence>
<dbReference type="Proteomes" id="UP000824782">
    <property type="component" value="Unassembled WGS sequence"/>
</dbReference>
<dbReference type="EMBL" id="WNYA01010716">
    <property type="protein sequence ID" value="KAG8540366.1"/>
    <property type="molecule type" value="Genomic_DNA"/>
</dbReference>
<evidence type="ECO:0000256" key="7">
    <source>
        <dbReference type="ARBA" id="ARBA00023034"/>
    </source>
</evidence>
<feature type="compositionally biased region" description="Basic and acidic residues" evidence="10">
    <location>
        <begin position="1301"/>
        <end position="1322"/>
    </location>
</feature>
<feature type="region of interest" description="Disordered" evidence="10">
    <location>
        <begin position="1301"/>
        <end position="1325"/>
    </location>
</feature>
<dbReference type="GO" id="GO:0000132">
    <property type="term" value="P:establishment of mitotic spindle orientation"/>
    <property type="evidence" value="ECO:0007669"/>
    <property type="project" value="TreeGrafter"/>
</dbReference>
<dbReference type="InterPro" id="IPR012943">
    <property type="entry name" value="Cnn_1N"/>
</dbReference>
<dbReference type="GO" id="GO:0090266">
    <property type="term" value="P:regulation of mitotic cell cycle spindle assembly checkpoint"/>
    <property type="evidence" value="ECO:0007669"/>
    <property type="project" value="TreeGrafter"/>
</dbReference>
<dbReference type="PANTHER" id="PTHR46930">
    <property type="entry name" value="CDK5 REGULATORY SUBUNIT-ASSOCIATED PROTEIN 2"/>
    <property type="match status" value="1"/>
</dbReference>
<evidence type="ECO:0000256" key="6">
    <source>
        <dbReference type="ARBA" id="ARBA00022860"/>
    </source>
</evidence>
<keyword evidence="7" id="KW-0333">Golgi apparatus</keyword>
<dbReference type="GO" id="GO:0097431">
    <property type="term" value="C:mitotic spindle pole"/>
    <property type="evidence" value="ECO:0007669"/>
    <property type="project" value="TreeGrafter"/>
</dbReference>
<feature type="coiled-coil region" evidence="9">
    <location>
        <begin position="831"/>
        <end position="858"/>
    </location>
</feature>